<organism evidence="2 3">
    <name type="scientific">Pedobacter puniceum</name>
    <dbReference type="NCBI Taxonomy" id="2666136"/>
    <lineage>
        <taxon>Bacteria</taxon>
        <taxon>Pseudomonadati</taxon>
        <taxon>Bacteroidota</taxon>
        <taxon>Sphingobacteriia</taxon>
        <taxon>Sphingobacteriales</taxon>
        <taxon>Sphingobacteriaceae</taxon>
        <taxon>Pedobacter</taxon>
    </lineage>
</organism>
<keyword evidence="3" id="KW-1185">Reference proteome</keyword>
<gene>
    <name evidence="2" type="ORF">GJJ64_00870</name>
</gene>
<feature type="chain" id="PRO_5029524302" description="DUF1080 domain-containing protein" evidence="1">
    <location>
        <begin position="22"/>
        <end position="275"/>
    </location>
</feature>
<proteinExistence type="predicted"/>
<evidence type="ECO:0000313" key="2">
    <source>
        <dbReference type="EMBL" id="MRX45737.1"/>
    </source>
</evidence>
<dbReference type="RefSeq" id="WP_154285901.1">
    <property type="nucleotide sequence ID" value="NZ_WKJI01000001.1"/>
</dbReference>
<dbReference type="AlphaFoldDB" id="A0A7K0FKU9"/>
<reference evidence="2 3" key="1">
    <citation type="submission" date="2019-11" db="EMBL/GenBank/DDBJ databases">
        <authorList>
            <person name="Cheng Q."/>
            <person name="Yang Z."/>
        </authorList>
    </citation>
    <scope>NUCLEOTIDE SEQUENCE [LARGE SCALE GENOMIC DNA]</scope>
    <source>
        <strain evidence="2 3">HX-22-1</strain>
    </source>
</reference>
<name>A0A7K0FKU9_9SPHI</name>
<accession>A0A7K0FKU9</accession>
<evidence type="ECO:0000313" key="3">
    <source>
        <dbReference type="Proteomes" id="UP000462931"/>
    </source>
</evidence>
<comment type="caution">
    <text evidence="2">The sequence shown here is derived from an EMBL/GenBank/DDBJ whole genome shotgun (WGS) entry which is preliminary data.</text>
</comment>
<dbReference type="Proteomes" id="UP000462931">
    <property type="component" value="Unassembled WGS sequence"/>
</dbReference>
<sequence>MKSIFTTVLALMLGLTLKAQPWSYNFGSQKGVFNATAVSTSSKSNLLKPESGGVARFRYIDSIGYGEYVQNAGGSALRINGSAIGAGTKFSIYDFPGTNVLDLSFKLRFESGTSGNFFIGIGNHMAEGSFFSNNSNVNQEKDKVFTGFRFDLKASPINHSVRYLEGTSYLGVNAKLNPVLALENGKDYQVQILCNNSSNTTTYKKNGSSYTIEPQKYHVWINGTQILKAATDGNFGAYQASSKEVVLNAFGLFFNNAKDKAAVIVDDFIYSNKLP</sequence>
<feature type="signal peptide" evidence="1">
    <location>
        <begin position="1"/>
        <end position="21"/>
    </location>
</feature>
<protein>
    <recommendedName>
        <fullName evidence="4">DUF1080 domain-containing protein</fullName>
    </recommendedName>
</protein>
<keyword evidence="1" id="KW-0732">Signal</keyword>
<evidence type="ECO:0000256" key="1">
    <source>
        <dbReference type="SAM" id="SignalP"/>
    </source>
</evidence>
<evidence type="ECO:0008006" key="4">
    <source>
        <dbReference type="Google" id="ProtNLM"/>
    </source>
</evidence>
<dbReference type="EMBL" id="WKJI01000001">
    <property type="protein sequence ID" value="MRX45737.1"/>
    <property type="molecule type" value="Genomic_DNA"/>
</dbReference>